<gene>
    <name evidence="1" type="ORF">NIES2135_53560</name>
</gene>
<evidence type="ECO:0008006" key="3">
    <source>
        <dbReference type="Google" id="ProtNLM"/>
    </source>
</evidence>
<accession>A0A1Z4JPA0</accession>
<evidence type="ECO:0000313" key="2">
    <source>
        <dbReference type="Proteomes" id="UP000217895"/>
    </source>
</evidence>
<dbReference type="Proteomes" id="UP000217895">
    <property type="component" value="Chromosome"/>
</dbReference>
<dbReference type="AlphaFoldDB" id="A0A1Z4JPA0"/>
<sequence>MEIRYRRTDYVANRFKSLLPQIQDAIETRFIDAAATLQSDTPQDTGKAAGAWDINTRLKGKDIELTIVNDAKTETGQPYGLLALEGRAPGKFPPYGDTSHLARWAKVRGIPPFLVARKIAREGTERFKDGPHHFSQDGQPVEDGAISTAIKLVKQDIQRIKEKS</sequence>
<proteinExistence type="predicted"/>
<dbReference type="EMBL" id="AP018203">
    <property type="protein sequence ID" value="BAY58483.1"/>
    <property type="molecule type" value="Genomic_DNA"/>
</dbReference>
<keyword evidence="2" id="KW-1185">Reference proteome</keyword>
<organism evidence="1 2">
    <name type="scientific">Leptolyngbya boryana NIES-2135</name>
    <dbReference type="NCBI Taxonomy" id="1973484"/>
    <lineage>
        <taxon>Bacteria</taxon>
        <taxon>Bacillati</taxon>
        <taxon>Cyanobacteriota</taxon>
        <taxon>Cyanophyceae</taxon>
        <taxon>Leptolyngbyales</taxon>
        <taxon>Leptolyngbyaceae</taxon>
        <taxon>Leptolyngbya group</taxon>
        <taxon>Leptolyngbya</taxon>
    </lineage>
</organism>
<name>A0A1Z4JPA0_LEPBY</name>
<reference evidence="1 2" key="1">
    <citation type="submission" date="2017-06" db="EMBL/GenBank/DDBJ databases">
        <title>Genome sequencing of cyanobaciteial culture collection at National Institute for Environmental Studies (NIES).</title>
        <authorList>
            <person name="Hirose Y."/>
            <person name="Shimura Y."/>
            <person name="Fujisawa T."/>
            <person name="Nakamura Y."/>
            <person name="Kawachi M."/>
        </authorList>
    </citation>
    <scope>NUCLEOTIDE SEQUENCE [LARGE SCALE GENOMIC DNA]</scope>
    <source>
        <strain evidence="1 2">NIES-2135</strain>
    </source>
</reference>
<evidence type="ECO:0000313" key="1">
    <source>
        <dbReference type="EMBL" id="BAY58483.1"/>
    </source>
</evidence>
<protein>
    <recommendedName>
        <fullName evidence="3">HK97 gp10 family phage protein</fullName>
    </recommendedName>
</protein>